<sequence length="277" mass="30779">MDCQMITSLKHKIFGRNDLIKQIMIFLSLSVLIVLSKASTSAIVSIPQDICICENIVSQLDCTLANRCWWDFKTSVCQQQTCGTISDQYSCAIDSQCYWNGTSCTDFSQRDCSKIPINPSVFKSCTEANIFCYNNITVPSSPICSKRPGLTQNCSLLNATECYTNSLACRWQSSTGGGGACQPISCPNLKTQDDCLYYALDTTYTKLQLCIWQNENCIPANTQQVSSYSYNDCFLNTLGTYTFSSNDVNDEGNFIGYCKSCFEFILSSLMVLGAFII</sequence>
<keyword evidence="2" id="KW-1185">Reference proteome</keyword>
<evidence type="ECO:0000313" key="1">
    <source>
        <dbReference type="EMBL" id="CAD8124816.1"/>
    </source>
</evidence>
<dbReference type="EMBL" id="CAJJDN010000154">
    <property type="protein sequence ID" value="CAD8124816.1"/>
    <property type="molecule type" value="Genomic_DNA"/>
</dbReference>
<protein>
    <submittedName>
        <fullName evidence="1">Uncharacterized protein</fullName>
    </submittedName>
</protein>
<name>A0A8S1R926_9CILI</name>
<organism evidence="1 2">
    <name type="scientific">Paramecium sonneborni</name>
    <dbReference type="NCBI Taxonomy" id="65129"/>
    <lineage>
        <taxon>Eukaryota</taxon>
        <taxon>Sar</taxon>
        <taxon>Alveolata</taxon>
        <taxon>Ciliophora</taxon>
        <taxon>Intramacronucleata</taxon>
        <taxon>Oligohymenophorea</taxon>
        <taxon>Peniculida</taxon>
        <taxon>Parameciidae</taxon>
        <taxon>Paramecium</taxon>
    </lineage>
</organism>
<comment type="caution">
    <text evidence="1">The sequence shown here is derived from an EMBL/GenBank/DDBJ whole genome shotgun (WGS) entry which is preliminary data.</text>
</comment>
<accession>A0A8S1R926</accession>
<dbReference type="AlphaFoldDB" id="A0A8S1R926"/>
<proteinExistence type="predicted"/>
<evidence type="ECO:0000313" key="2">
    <source>
        <dbReference type="Proteomes" id="UP000692954"/>
    </source>
</evidence>
<dbReference type="OrthoDB" id="299920at2759"/>
<gene>
    <name evidence="1" type="ORF">PSON_ATCC_30995.1.T1540027</name>
</gene>
<reference evidence="1" key="1">
    <citation type="submission" date="2021-01" db="EMBL/GenBank/DDBJ databases">
        <authorList>
            <consortium name="Genoscope - CEA"/>
            <person name="William W."/>
        </authorList>
    </citation>
    <scope>NUCLEOTIDE SEQUENCE</scope>
</reference>
<dbReference type="Proteomes" id="UP000692954">
    <property type="component" value="Unassembled WGS sequence"/>
</dbReference>